<evidence type="ECO:0000313" key="2">
    <source>
        <dbReference type="Proteomes" id="UP001479520"/>
    </source>
</evidence>
<dbReference type="Pfam" id="PF06995">
    <property type="entry name" value="Phage_P2_GpU"/>
    <property type="match status" value="1"/>
</dbReference>
<dbReference type="InterPro" id="IPR009734">
    <property type="entry name" value="Myoviridae_GpU"/>
</dbReference>
<dbReference type="RefSeq" id="WP_341743109.1">
    <property type="nucleotide sequence ID" value="NZ_CP151406.1"/>
</dbReference>
<reference evidence="1 2" key="1">
    <citation type="submission" date="2024-04" db="EMBL/GenBank/DDBJ databases">
        <title>Dissimilatory iodate-reducing microorganisms contribute to the enrichment of iodine in groundwater.</title>
        <authorList>
            <person name="Jiang Z."/>
        </authorList>
    </citation>
    <scope>NUCLEOTIDE SEQUENCE [LARGE SCALE GENOMIC DNA]</scope>
    <source>
        <strain evidence="1 2">NCP973</strain>
    </source>
</reference>
<evidence type="ECO:0000313" key="1">
    <source>
        <dbReference type="EMBL" id="WZJ20338.1"/>
    </source>
</evidence>
<dbReference type="Proteomes" id="UP001479520">
    <property type="component" value="Chromosome"/>
</dbReference>
<dbReference type="PIRSF" id="PIRSF029208">
    <property type="entry name" value="Phage_tail_GPU"/>
    <property type="match status" value="1"/>
</dbReference>
<protein>
    <submittedName>
        <fullName evidence="1">Phage tail protein</fullName>
    </submittedName>
</protein>
<gene>
    <name evidence="1" type="ORF">AADV58_10265</name>
</gene>
<dbReference type="EMBL" id="CP151406">
    <property type="protein sequence ID" value="WZJ20338.1"/>
    <property type="molecule type" value="Genomic_DNA"/>
</dbReference>
<dbReference type="InterPro" id="IPR016912">
    <property type="entry name" value="Phage_P2_GpU"/>
</dbReference>
<sequence>MYGVPSIHMLMIYGLFPFGLDTVPYQQLQRQVSWRHPENARVMARPASQFAGKGPETITLSGLLLPEITGGKISLAALEAMADEGKAWPLIEGTGWYYGLFVAEDLATTSSKHFPDGAARRIEFSLRLKRTDDNPSLLGTVGNELLQLLDLK</sequence>
<organism evidence="1 2">
    <name type="scientific">Azonexus hydrophilus</name>
    <dbReference type="NCBI Taxonomy" id="418702"/>
    <lineage>
        <taxon>Bacteria</taxon>
        <taxon>Pseudomonadati</taxon>
        <taxon>Pseudomonadota</taxon>
        <taxon>Betaproteobacteria</taxon>
        <taxon>Rhodocyclales</taxon>
        <taxon>Azonexaceae</taxon>
        <taxon>Azonexus</taxon>
    </lineage>
</organism>
<accession>A0ABZ2XDU3</accession>
<name>A0ABZ2XDU3_9RHOO</name>
<keyword evidence="2" id="KW-1185">Reference proteome</keyword>
<proteinExistence type="predicted"/>